<dbReference type="GO" id="GO:0019154">
    <property type="term" value="F:glycolate dehydrogenase activity"/>
    <property type="evidence" value="ECO:0007669"/>
    <property type="project" value="UniProtKB-EC"/>
</dbReference>
<dbReference type="PANTHER" id="PTHR32479">
    <property type="entry name" value="GLYCOLATE OXIDASE IRON-SULFUR SUBUNIT"/>
    <property type="match status" value="1"/>
</dbReference>
<dbReference type="GO" id="GO:0046872">
    <property type="term" value="F:metal ion binding"/>
    <property type="evidence" value="ECO:0007669"/>
    <property type="project" value="UniProtKB-UniRule"/>
</dbReference>
<dbReference type="InterPro" id="IPR009051">
    <property type="entry name" value="Helical_ferredxn"/>
</dbReference>
<gene>
    <name evidence="8" type="primary">glcF</name>
    <name evidence="8" type="ORF">FDP22_02820</name>
</gene>
<dbReference type="PANTHER" id="PTHR32479:SF17">
    <property type="entry name" value="GLYCOLATE OXIDASE IRON-SULFUR SUBUNIT"/>
    <property type="match status" value="1"/>
</dbReference>
<comment type="catalytic activity">
    <reaction evidence="6">
        <text>glycolate + A = glyoxylate + AH2</text>
        <dbReference type="Rhea" id="RHEA:21264"/>
        <dbReference type="ChEBI" id="CHEBI:13193"/>
        <dbReference type="ChEBI" id="CHEBI:17499"/>
        <dbReference type="ChEBI" id="CHEBI:29805"/>
        <dbReference type="ChEBI" id="CHEBI:36655"/>
        <dbReference type="EC" id="1.1.99.14"/>
    </reaction>
</comment>
<keyword evidence="6" id="KW-0813">Transport</keyword>
<dbReference type="InterPro" id="IPR017896">
    <property type="entry name" value="4Fe4S_Fe-S-bd"/>
</dbReference>
<evidence type="ECO:0000256" key="4">
    <source>
        <dbReference type="ARBA" id="ARBA00023004"/>
    </source>
</evidence>
<keyword evidence="6" id="KW-0249">Electron transport</keyword>
<dbReference type="KEGG" id="ppru:FDP22_02820"/>
<dbReference type="GO" id="GO:0051539">
    <property type="term" value="F:4 iron, 4 sulfur cluster binding"/>
    <property type="evidence" value="ECO:0007669"/>
    <property type="project" value="UniProtKB-UniRule"/>
</dbReference>
<dbReference type="PROSITE" id="PS51379">
    <property type="entry name" value="4FE4S_FER_2"/>
    <property type="match status" value="2"/>
</dbReference>
<sequence>MQTSFTETQLADPAIARSNRILRSCVHCGFCTATCPTYQVLGDELDSPRGRIYLIKDMLESGRPADEKTVKHIDRCLSCLACMTTCPSGVHYMHLVDHAREHIEKTYRRPFMDRAIRWTLAKVLPYPGRFRLALLGAKLARPFAGLLPETLGAMVRFAPARVPPVSRLDDPQVFPAEGPRRARVALLTGCAQRALDTGINTATIRLLTRLGVEVVIARGMGCCGALTHHMGKTDDSHAQAARNIRAWMAEKRGAGLDAVVINTSGCGTTVKDYGHMFAGSDLAADAAEVAALARDVTELVAQLGLEGQAPRLRVAYHAACSLQHGQKVTAAPKALLKAAGFEVVEPADAHLCCGSAGTYNLMQPKISAELKARKLATLEATGPQVIAAGNIGCMMQLRSGTGIPVVHTAELLDWATGGPCPNGLEAFDTAAAAAHQMRPVG</sequence>
<evidence type="ECO:0000256" key="1">
    <source>
        <dbReference type="ARBA" id="ARBA00022485"/>
    </source>
</evidence>
<dbReference type="InterPro" id="IPR017900">
    <property type="entry name" value="4Fe4S_Fe_S_CS"/>
</dbReference>
<evidence type="ECO:0000256" key="5">
    <source>
        <dbReference type="ARBA" id="ARBA00023014"/>
    </source>
</evidence>
<accession>A0A5B8FXI6</accession>
<dbReference type="GO" id="GO:0047809">
    <property type="term" value="F:D-lactate dehydrogenase activity"/>
    <property type="evidence" value="ECO:0007669"/>
    <property type="project" value="RHEA"/>
</dbReference>
<comment type="catalytic activity">
    <reaction evidence="6">
        <text>(R)-lactate + A = pyruvate + AH2</text>
        <dbReference type="Rhea" id="RHEA:15089"/>
        <dbReference type="ChEBI" id="CHEBI:13193"/>
        <dbReference type="ChEBI" id="CHEBI:15361"/>
        <dbReference type="ChEBI" id="CHEBI:16004"/>
        <dbReference type="ChEBI" id="CHEBI:17499"/>
    </reaction>
</comment>
<proteinExistence type="predicted"/>
<evidence type="ECO:0000259" key="7">
    <source>
        <dbReference type="PROSITE" id="PS51379"/>
    </source>
</evidence>
<keyword evidence="5 6" id="KW-0411">Iron-sulfur</keyword>
<keyword evidence="8" id="KW-0560">Oxidoreductase</keyword>
<keyword evidence="4 6" id="KW-0408">Iron</keyword>
<dbReference type="NCBIfam" id="NF008434">
    <property type="entry name" value="PRK11274.1"/>
    <property type="match status" value="1"/>
</dbReference>
<dbReference type="Pfam" id="PF02754">
    <property type="entry name" value="CCG"/>
    <property type="match status" value="2"/>
</dbReference>
<name>A0A5B8FXI6_9RHOB</name>
<keyword evidence="9" id="KW-1185">Reference proteome</keyword>
<evidence type="ECO:0000256" key="2">
    <source>
        <dbReference type="ARBA" id="ARBA00022723"/>
    </source>
</evidence>
<reference evidence="8 9" key="1">
    <citation type="submission" date="2019-06" db="EMBL/GenBank/DDBJ databases">
        <title>Genome sequence of Rhodobacteraceae bacterium D4M1.</title>
        <authorList>
            <person name="Cao J."/>
        </authorList>
    </citation>
    <scope>NUCLEOTIDE SEQUENCE [LARGE SCALE GENOMIC DNA]</scope>
    <source>
        <strain evidence="8 9">D4M1</strain>
    </source>
</reference>
<dbReference type="InterPro" id="IPR012257">
    <property type="entry name" value="Glc_ox_4Fe-4S"/>
</dbReference>
<evidence type="ECO:0000313" key="9">
    <source>
        <dbReference type="Proteomes" id="UP000305888"/>
    </source>
</evidence>
<organism evidence="8 9">
    <name type="scientific">Paroceanicella profunda</name>
    <dbReference type="NCBI Taxonomy" id="2579971"/>
    <lineage>
        <taxon>Bacteria</taxon>
        <taxon>Pseudomonadati</taxon>
        <taxon>Pseudomonadota</taxon>
        <taxon>Alphaproteobacteria</taxon>
        <taxon>Rhodobacterales</taxon>
        <taxon>Paracoccaceae</taxon>
        <taxon>Paroceanicella</taxon>
    </lineage>
</organism>
<dbReference type="PROSITE" id="PS00198">
    <property type="entry name" value="4FE4S_FER_1"/>
    <property type="match status" value="1"/>
</dbReference>
<dbReference type="EC" id="1.1.99.14" evidence="6"/>
<dbReference type="AlphaFoldDB" id="A0A5B8FXI6"/>
<feature type="domain" description="4Fe-4S ferredoxin-type" evidence="7">
    <location>
        <begin position="67"/>
        <end position="96"/>
    </location>
</feature>
<feature type="domain" description="4Fe-4S ferredoxin-type" evidence="7">
    <location>
        <begin position="16"/>
        <end position="46"/>
    </location>
</feature>
<dbReference type="PIRSF" id="PIRSF000139">
    <property type="entry name" value="Glc_ox_4Fe-4S"/>
    <property type="match status" value="1"/>
</dbReference>
<dbReference type="EMBL" id="CP040818">
    <property type="protein sequence ID" value="QDL90813.1"/>
    <property type="molecule type" value="Genomic_DNA"/>
</dbReference>
<keyword evidence="1 6" id="KW-0004">4Fe-4S</keyword>
<dbReference type="InterPro" id="IPR004017">
    <property type="entry name" value="Cys_rich_dom"/>
</dbReference>
<dbReference type="Pfam" id="PF13183">
    <property type="entry name" value="Fer4_8"/>
    <property type="match status" value="1"/>
</dbReference>
<dbReference type="Gene3D" id="1.10.1060.10">
    <property type="entry name" value="Alpha-helical ferredoxin"/>
    <property type="match status" value="1"/>
</dbReference>
<comment type="function">
    <text evidence="6">Component of a complex that catalyzes the oxidation of glycolate to glyoxylate.</text>
</comment>
<keyword evidence="3" id="KW-0677">Repeat</keyword>
<dbReference type="OrthoDB" id="9765258at2"/>
<evidence type="ECO:0000256" key="3">
    <source>
        <dbReference type="ARBA" id="ARBA00022737"/>
    </source>
</evidence>
<evidence type="ECO:0000313" key="8">
    <source>
        <dbReference type="EMBL" id="QDL90813.1"/>
    </source>
</evidence>
<dbReference type="RefSeq" id="WP_138576389.1">
    <property type="nucleotide sequence ID" value="NZ_CP040818.1"/>
</dbReference>
<evidence type="ECO:0000256" key="6">
    <source>
        <dbReference type="PIRNR" id="PIRNR000139"/>
    </source>
</evidence>
<keyword evidence="2 6" id="KW-0479">Metal-binding</keyword>
<comment type="cofactor">
    <cofactor evidence="6">
        <name>[4Fe-4S] cluster</name>
        <dbReference type="ChEBI" id="CHEBI:49883"/>
    </cofactor>
    <text evidence="6">Binds 2 [4Fe-4S] clusters.</text>
</comment>
<dbReference type="FunFam" id="1.10.1060.10:FF:000012">
    <property type="entry name" value="Glycolate oxidase iron-sulfur subunit"/>
    <property type="match status" value="1"/>
</dbReference>
<protein>
    <recommendedName>
        <fullName evidence="6">Glycolate oxidase iron-sulfur subunit</fullName>
        <ecNumber evidence="6">1.1.99.14</ecNumber>
    </recommendedName>
</protein>
<dbReference type="SUPFAM" id="SSF54862">
    <property type="entry name" value="4Fe-4S ferredoxins"/>
    <property type="match status" value="1"/>
</dbReference>
<dbReference type="Proteomes" id="UP000305888">
    <property type="component" value="Chromosome"/>
</dbReference>